<keyword evidence="6 9" id="KW-0472">Membrane</keyword>
<dbReference type="InterPro" id="IPR023271">
    <property type="entry name" value="Aquaporin-like"/>
</dbReference>
<evidence type="ECO:0000256" key="8">
    <source>
        <dbReference type="SAM" id="MobiDB-lite"/>
    </source>
</evidence>
<evidence type="ECO:0000256" key="1">
    <source>
        <dbReference type="ARBA" id="ARBA00004141"/>
    </source>
</evidence>
<proteinExistence type="inferred from homology"/>
<evidence type="ECO:0000256" key="3">
    <source>
        <dbReference type="ARBA" id="ARBA00022448"/>
    </source>
</evidence>
<dbReference type="GO" id="GO:0015250">
    <property type="term" value="F:water channel activity"/>
    <property type="evidence" value="ECO:0007669"/>
    <property type="project" value="TreeGrafter"/>
</dbReference>
<dbReference type="InterPro" id="IPR050363">
    <property type="entry name" value="MIP/Aquaporin"/>
</dbReference>
<evidence type="ECO:0000256" key="7">
    <source>
        <dbReference type="RuleBase" id="RU000477"/>
    </source>
</evidence>
<evidence type="ECO:0000256" key="5">
    <source>
        <dbReference type="ARBA" id="ARBA00022989"/>
    </source>
</evidence>
<name>A0AA35R1B4_GEOBA</name>
<organism evidence="10 11">
    <name type="scientific">Geodia barretti</name>
    <name type="common">Barrett's horny sponge</name>
    <dbReference type="NCBI Taxonomy" id="519541"/>
    <lineage>
        <taxon>Eukaryota</taxon>
        <taxon>Metazoa</taxon>
        <taxon>Porifera</taxon>
        <taxon>Demospongiae</taxon>
        <taxon>Heteroscleromorpha</taxon>
        <taxon>Tetractinellida</taxon>
        <taxon>Astrophorina</taxon>
        <taxon>Geodiidae</taxon>
        <taxon>Geodia</taxon>
    </lineage>
</organism>
<dbReference type="GO" id="GO:0015204">
    <property type="term" value="F:urea transmembrane transporter activity"/>
    <property type="evidence" value="ECO:0007669"/>
    <property type="project" value="TreeGrafter"/>
</dbReference>
<dbReference type="SUPFAM" id="SSF81338">
    <property type="entry name" value="Aquaporin-like"/>
    <property type="match status" value="1"/>
</dbReference>
<dbReference type="GO" id="GO:0016323">
    <property type="term" value="C:basolateral plasma membrane"/>
    <property type="evidence" value="ECO:0007669"/>
    <property type="project" value="TreeGrafter"/>
</dbReference>
<protein>
    <submittedName>
        <fullName evidence="10">Aquaporin-9</fullName>
    </submittedName>
</protein>
<dbReference type="GO" id="GO:0015254">
    <property type="term" value="F:glycerol channel activity"/>
    <property type="evidence" value="ECO:0007669"/>
    <property type="project" value="TreeGrafter"/>
</dbReference>
<keyword evidence="4 7" id="KW-0812">Transmembrane</keyword>
<evidence type="ECO:0000256" key="6">
    <source>
        <dbReference type="ARBA" id="ARBA00023136"/>
    </source>
</evidence>
<evidence type="ECO:0000256" key="4">
    <source>
        <dbReference type="ARBA" id="ARBA00022692"/>
    </source>
</evidence>
<dbReference type="EMBL" id="CASHTH010000372">
    <property type="protein sequence ID" value="CAI7999271.1"/>
    <property type="molecule type" value="Genomic_DNA"/>
</dbReference>
<accession>A0AA35R1B4</accession>
<feature type="compositionally biased region" description="Basic and acidic residues" evidence="8">
    <location>
        <begin position="12"/>
        <end position="32"/>
    </location>
</feature>
<evidence type="ECO:0000313" key="11">
    <source>
        <dbReference type="Proteomes" id="UP001174909"/>
    </source>
</evidence>
<sequence>MFDEMWAVNREQASEREKKSTTEGDSKPLLKYSADDYRGPPRGLRVGLAKVQKAGEVTTRGWARIVRIVRLREVFAEFLATFALLTFGNGSIAQAILSRDRGVEFIENGTTFFNPPLGTEMSINVGYGVGVMIGAYIAIGVTGGHMNPAVTLAMAIRGKTHWLKVIPYWVAQFLGAFFSSAVVYGTYIDALDSYTPCPKYSTPCTATIFATYPQPYLTLGRGVLDQIVGTFLLLLGVFAITDPDNAGLKKGIQPVAVGFLLWGIGASFGLNCGYAINPARDLAPRIFTSLAGWGKEVFVCAGCSIRHWWWVPIVAPMIGAILAALFYWLLIDSHHGKSRNENENAQTVNNT</sequence>
<comment type="caution">
    <text evidence="10">The sequence shown here is derived from an EMBL/GenBank/DDBJ whole genome shotgun (WGS) entry which is preliminary data.</text>
</comment>
<evidence type="ECO:0000313" key="10">
    <source>
        <dbReference type="EMBL" id="CAI7999271.1"/>
    </source>
</evidence>
<feature type="transmembrane region" description="Helical" evidence="9">
    <location>
        <begin position="165"/>
        <end position="187"/>
    </location>
</feature>
<dbReference type="PROSITE" id="PS00221">
    <property type="entry name" value="MIP"/>
    <property type="match status" value="1"/>
</dbReference>
<reference evidence="10" key="1">
    <citation type="submission" date="2023-03" db="EMBL/GenBank/DDBJ databases">
        <authorList>
            <person name="Steffen K."/>
            <person name="Cardenas P."/>
        </authorList>
    </citation>
    <scope>NUCLEOTIDE SEQUENCE</scope>
</reference>
<keyword evidence="3 7" id="KW-0813">Transport</keyword>
<feature type="transmembrane region" description="Helical" evidence="9">
    <location>
        <begin position="125"/>
        <end position="144"/>
    </location>
</feature>
<dbReference type="NCBIfam" id="TIGR00861">
    <property type="entry name" value="MIP"/>
    <property type="match status" value="1"/>
</dbReference>
<dbReference type="PRINTS" id="PR00783">
    <property type="entry name" value="MINTRINSICP"/>
</dbReference>
<dbReference type="Gene3D" id="1.20.1080.10">
    <property type="entry name" value="Glycerol uptake facilitator protein"/>
    <property type="match status" value="1"/>
</dbReference>
<evidence type="ECO:0000256" key="2">
    <source>
        <dbReference type="ARBA" id="ARBA00006175"/>
    </source>
</evidence>
<gene>
    <name evidence="10" type="ORF">GBAR_LOCUS2674</name>
</gene>
<feature type="transmembrane region" description="Helical" evidence="9">
    <location>
        <begin position="223"/>
        <end position="240"/>
    </location>
</feature>
<feature type="transmembrane region" description="Helical" evidence="9">
    <location>
        <begin position="308"/>
        <end position="330"/>
    </location>
</feature>
<keyword evidence="11" id="KW-1185">Reference proteome</keyword>
<dbReference type="CDD" id="cd00333">
    <property type="entry name" value="MIP"/>
    <property type="match status" value="1"/>
</dbReference>
<dbReference type="InterPro" id="IPR000425">
    <property type="entry name" value="MIP"/>
</dbReference>
<comment type="similarity">
    <text evidence="2 7">Belongs to the MIP/aquaporin (TC 1.A.8) family.</text>
</comment>
<evidence type="ECO:0000256" key="9">
    <source>
        <dbReference type="SAM" id="Phobius"/>
    </source>
</evidence>
<comment type="subcellular location">
    <subcellularLocation>
        <location evidence="1">Membrane</location>
        <topology evidence="1">Multi-pass membrane protein</topology>
    </subcellularLocation>
</comment>
<keyword evidence="5 9" id="KW-1133">Transmembrane helix</keyword>
<dbReference type="PANTHER" id="PTHR43829:SF29">
    <property type="entry name" value="AQUAPORIN 9"/>
    <property type="match status" value="1"/>
</dbReference>
<feature type="region of interest" description="Disordered" evidence="8">
    <location>
        <begin position="1"/>
        <end position="32"/>
    </location>
</feature>
<dbReference type="Proteomes" id="UP001174909">
    <property type="component" value="Unassembled WGS sequence"/>
</dbReference>
<dbReference type="AlphaFoldDB" id="A0AA35R1B4"/>
<dbReference type="InterPro" id="IPR022357">
    <property type="entry name" value="MIP_CS"/>
</dbReference>
<feature type="transmembrane region" description="Helical" evidence="9">
    <location>
        <begin position="252"/>
        <end position="276"/>
    </location>
</feature>
<dbReference type="Pfam" id="PF00230">
    <property type="entry name" value="MIP"/>
    <property type="match status" value="1"/>
</dbReference>
<dbReference type="PANTHER" id="PTHR43829">
    <property type="entry name" value="AQUAPORIN OR AQUAGLYCEROPORIN RELATED"/>
    <property type="match status" value="1"/>
</dbReference>
<feature type="transmembrane region" description="Helical" evidence="9">
    <location>
        <begin position="74"/>
        <end position="97"/>
    </location>
</feature>